<proteinExistence type="inferred from homology"/>
<accession>A0A813HXS1</accession>
<dbReference type="InterPro" id="IPR036400">
    <property type="entry name" value="Cyt_B5-like_heme/steroid_sf"/>
</dbReference>
<dbReference type="OrthoDB" id="547796at2759"/>
<dbReference type="GO" id="GO:0012505">
    <property type="term" value="C:endomembrane system"/>
    <property type="evidence" value="ECO:0007669"/>
    <property type="project" value="TreeGrafter"/>
</dbReference>
<gene>
    <name evidence="3" type="ORF">PGLA1383_LOCUS56786</name>
</gene>
<dbReference type="EMBL" id="CAJNNV010033142">
    <property type="protein sequence ID" value="CAE8642278.1"/>
    <property type="molecule type" value="Genomic_DNA"/>
</dbReference>
<dbReference type="SMART" id="SM01117">
    <property type="entry name" value="Cyt-b5"/>
    <property type="match status" value="1"/>
</dbReference>
<dbReference type="PANTHER" id="PTHR10281:SF76">
    <property type="entry name" value="CALCUTTA CUP-RELATED"/>
    <property type="match status" value="1"/>
</dbReference>
<dbReference type="GO" id="GO:0016020">
    <property type="term" value="C:membrane"/>
    <property type="evidence" value="ECO:0007669"/>
    <property type="project" value="TreeGrafter"/>
</dbReference>
<dbReference type="SUPFAM" id="SSF55856">
    <property type="entry name" value="Cytochrome b5-like heme/steroid binding domain"/>
    <property type="match status" value="1"/>
</dbReference>
<evidence type="ECO:0000313" key="3">
    <source>
        <dbReference type="EMBL" id="CAE8642278.1"/>
    </source>
</evidence>
<dbReference type="InterPro" id="IPR001199">
    <property type="entry name" value="Cyt_B5-like_heme/steroid-bd"/>
</dbReference>
<feature type="domain" description="Cytochrome b5 heme-binding" evidence="2">
    <location>
        <begin position="202"/>
        <end position="300"/>
    </location>
</feature>
<keyword evidence="4" id="KW-1185">Reference proteome</keyword>
<sequence>MPEMFNAYVKIYTENEGQDASRVSHSRQLALGAVSSFAQVCEPVFVGSLFKTLVAKWLKATTGEAPPTEAPALGDLANTLVPHLPAELLELALKVFGPALKSATPNSGSEEEKLLAANVQKAAYRAICNVIRHPAAATGGLGDAAKAQAQLANAKVSAAREAAKAAAEEKALAVALLPVSVWLNNTSQRPAGLTETGPKVLYTLAELTDLGTGQSDANTLLLGILGRVFNVSAGEEFYAKGQGYSVFAGHDCTRAFALTSTKAKWLDNGLDGVTEKQLSQLNKTYWETYVAKYAVVGKLLDPPYDPSQFDRFVGSYADFQPVPAQANGTKAAKPVRQSKCPVTRAARAIGGIIADLIPRQLLG</sequence>
<dbReference type="PANTHER" id="PTHR10281">
    <property type="entry name" value="MEMBRANE-ASSOCIATED PROGESTERONE RECEPTOR COMPONENT-RELATED"/>
    <property type="match status" value="1"/>
</dbReference>
<protein>
    <recommendedName>
        <fullName evidence="2">Cytochrome b5 heme-binding domain-containing protein</fullName>
    </recommendedName>
</protein>
<comment type="caution">
    <text evidence="3">The sequence shown here is derived from an EMBL/GenBank/DDBJ whole genome shotgun (WGS) entry which is preliminary data.</text>
</comment>
<name>A0A813HXS1_POLGL</name>
<dbReference type="Gene3D" id="3.10.120.10">
    <property type="entry name" value="Cytochrome b5-like heme/steroid binding domain"/>
    <property type="match status" value="1"/>
</dbReference>
<evidence type="ECO:0000259" key="2">
    <source>
        <dbReference type="SMART" id="SM01117"/>
    </source>
</evidence>
<organism evidence="3 4">
    <name type="scientific">Polarella glacialis</name>
    <name type="common">Dinoflagellate</name>
    <dbReference type="NCBI Taxonomy" id="89957"/>
    <lineage>
        <taxon>Eukaryota</taxon>
        <taxon>Sar</taxon>
        <taxon>Alveolata</taxon>
        <taxon>Dinophyceae</taxon>
        <taxon>Suessiales</taxon>
        <taxon>Suessiaceae</taxon>
        <taxon>Polarella</taxon>
    </lineage>
</organism>
<reference evidence="3" key="1">
    <citation type="submission" date="2021-02" db="EMBL/GenBank/DDBJ databases">
        <authorList>
            <person name="Dougan E. K."/>
            <person name="Rhodes N."/>
            <person name="Thang M."/>
            <person name="Chan C."/>
        </authorList>
    </citation>
    <scope>NUCLEOTIDE SEQUENCE</scope>
</reference>
<dbReference type="Proteomes" id="UP000654075">
    <property type="component" value="Unassembled WGS sequence"/>
</dbReference>
<dbReference type="AlphaFoldDB" id="A0A813HXS1"/>
<evidence type="ECO:0000313" key="4">
    <source>
        <dbReference type="Proteomes" id="UP000654075"/>
    </source>
</evidence>
<evidence type="ECO:0000256" key="1">
    <source>
        <dbReference type="ARBA" id="ARBA00038357"/>
    </source>
</evidence>
<comment type="similarity">
    <text evidence="1">Belongs to the cytochrome b5 family. MAPR subfamily.</text>
</comment>
<dbReference type="InterPro" id="IPR050577">
    <property type="entry name" value="MAPR/NEUFC/NENF-like"/>
</dbReference>